<name>A0ABD5ZX04_9EURY</name>
<keyword evidence="1" id="KW-0812">Transmembrane</keyword>
<evidence type="ECO:0000313" key="3">
    <source>
        <dbReference type="Proteomes" id="UP001596434"/>
    </source>
</evidence>
<dbReference type="GeneID" id="96952967"/>
<reference evidence="2 3" key="1">
    <citation type="journal article" date="2019" name="Int. J. Syst. Evol. Microbiol.">
        <title>The Global Catalogue of Microorganisms (GCM) 10K type strain sequencing project: providing services to taxonomists for standard genome sequencing and annotation.</title>
        <authorList>
            <consortium name="The Broad Institute Genomics Platform"/>
            <consortium name="The Broad Institute Genome Sequencing Center for Infectious Disease"/>
            <person name="Wu L."/>
            <person name="Ma J."/>
        </authorList>
    </citation>
    <scope>NUCLEOTIDE SEQUENCE [LARGE SCALE GENOMIC DNA]</scope>
    <source>
        <strain evidence="2 3">GX21</strain>
    </source>
</reference>
<keyword evidence="3" id="KW-1185">Reference proteome</keyword>
<protein>
    <recommendedName>
        <fullName evidence="4">Major facilitator superfamily (MFS) profile domain-containing protein</fullName>
    </recommendedName>
</protein>
<organism evidence="2 3">
    <name type="scientific">Haloplanus litoreus</name>
    <dbReference type="NCBI Taxonomy" id="767515"/>
    <lineage>
        <taxon>Archaea</taxon>
        <taxon>Methanobacteriati</taxon>
        <taxon>Methanobacteriota</taxon>
        <taxon>Stenosarchaea group</taxon>
        <taxon>Halobacteria</taxon>
        <taxon>Halobacteriales</taxon>
        <taxon>Haloferacaceae</taxon>
        <taxon>Haloplanus</taxon>
    </lineage>
</organism>
<evidence type="ECO:0000256" key="1">
    <source>
        <dbReference type="SAM" id="Phobius"/>
    </source>
</evidence>
<dbReference type="AlphaFoldDB" id="A0ABD5ZX04"/>
<evidence type="ECO:0008006" key="4">
    <source>
        <dbReference type="Google" id="ProtNLM"/>
    </source>
</evidence>
<feature type="transmembrane region" description="Helical" evidence="1">
    <location>
        <begin position="21"/>
        <end position="41"/>
    </location>
</feature>
<sequence length="51" mass="5122">MGRRETMVGIVLQETAGVAHSLAYTVWGLAGVVGLLVGYLLGRSYGGGGGA</sequence>
<dbReference type="Proteomes" id="UP001596434">
    <property type="component" value="Unassembled WGS sequence"/>
</dbReference>
<proteinExistence type="predicted"/>
<accession>A0ABD5ZX04</accession>
<keyword evidence="1" id="KW-1133">Transmembrane helix</keyword>
<gene>
    <name evidence="2" type="ORF">ACFQKE_04915</name>
</gene>
<dbReference type="RefSeq" id="WP_379702844.1">
    <property type="nucleotide sequence ID" value="NZ_JBHTAT010000001.1"/>
</dbReference>
<dbReference type="EMBL" id="JBHTAT010000001">
    <property type="protein sequence ID" value="MFC7254647.1"/>
    <property type="molecule type" value="Genomic_DNA"/>
</dbReference>
<comment type="caution">
    <text evidence="2">The sequence shown here is derived from an EMBL/GenBank/DDBJ whole genome shotgun (WGS) entry which is preliminary data.</text>
</comment>
<keyword evidence="1" id="KW-0472">Membrane</keyword>
<evidence type="ECO:0000313" key="2">
    <source>
        <dbReference type="EMBL" id="MFC7254647.1"/>
    </source>
</evidence>